<dbReference type="PANTHER" id="PTHR48081">
    <property type="entry name" value="AB HYDROLASE SUPERFAMILY PROTEIN C4A8.06C"/>
    <property type="match status" value="1"/>
</dbReference>
<gene>
    <name evidence="6" type="ORF">F2B50_08310</name>
    <name evidence="7" type="ORF">FPF71_08310</name>
</gene>
<evidence type="ECO:0000256" key="1">
    <source>
        <dbReference type="ARBA" id="ARBA00010515"/>
    </source>
</evidence>
<evidence type="ECO:0000313" key="9">
    <source>
        <dbReference type="Proteomes" id="UP000322315"/>
    </source>
</evidence>
<dbReference type="SUPFAM" id="SSF53474">
    <property type="entry name" value="alpha/beta-Hydrolases"/>
    <property type="match status" value="1"/>
</dbReference>
<evidence type="ECO:0000313" key="7">
    <source>
        <dbReference type="EMBL" id="TSJ77679.1"/>
    </source>
</evidence>
<evidence type="ECO:0000256" key="2">
    <source>
        <dbReference type="ARBA" id="ARBA00022801"/>
    </source>
</evidence>
<dbReference type="EMBL" id="VWRS01000004">
    <property type="protein sequence ID" value="KAA5825185.1"/>
    <property type="molecule type" value="Genomic_DNA"/>
</dbReference>
<feature type="domain" description="BD-FAE-like" evidence="5">
    <location>
        <begin position="45"/>
        <end position="157"/>
    </location>
</feature>
<dbReference type="InterPro" id="IPR049492">
    <property type="entry name" value="BD-FAE-like_dom"/>
</dbReference>
<proteinExistence type="inferred from homology"/>
<dbReference type="Proteomes" id="UP000322315">
    <property type="component" value="Unassembled WGS sequence"/>
</dbReference>
<keyword evidence="2 6" id="KW-0378">Hydrolase</keyword>
<reference evidence="6 9" key="1">
    <citation type="journal article" date="2015" name="Int. J. Syst. Evol. Microbiol.">
        <title>Algibacter amylolyticus sp. nov., isolated from intertidal sediment.</title>
        <authorList>
            <person name="Zhang D.C."/>
            <person name="Wu J."/>
            <person name="Neuner K."/>
            <person name="Yao J."/>
            <person name="Margesin R."/>
        </authorList>
    </citation>
    <scope>NUCLEOTIDE SEQUENCE [LARGE SCALE GENOMIC DNA]</scope>
    <source>
        <strain evidence="6 9">RU-4-M-4</strain>
    </source>
</reference>
<evidence type="ECO:0000259" key="4">
    <source>
        <dbReference type="Pfam" id="PF01738"/>
    </source>
</evidence>
<organism evidence="6 9">
    <name type="scientific">Algibacter amylolyticus</name>
    <dbReference type="NCBI Taxonomy" id="1608400"/>
    <lineage>
        <taxon>Bacteria</taxon>
        <taxon>Pseudomonadati</taxon>
        <taxon>Bacteroidota</taxon>
        <taxon>Flavobacteriia</taxon>
        <taxon>Flavobacteriales</taxon>
        <taxon>Flavobacteriaceae</taxon>
        <taxon>Algibacter</taxon>
    </lineage>
</organism>
<dbReference type="InterPro" id="IPR050300">
    <property type="entry name" value="GDXG_lipolytic_enzyme"/>
</dbReference>
<comment type="similarity">
    <text evidence="1">Belongs to the 'GDXG' lipolytic enzyme family.</text>
</comment>
<dbReference type="RefSeq" id="WP_144116217.1">
    <property type="nucleotide sequence ID" value="NZ_JACHGE010000005.1"/>
</dbReference>
<evidence type="ECO:0000313" key="6">
    <source>
        <dbReference type="EMBL" id="KAA5825185.1"/>
    </source>
</evidence>
<keyword evidence="3" id="KW-0732">Signal</keyword>
<feature type="chain" id="PRO_5024441985" evidence="3">
    <location>
        <begin position="22"/>
        <end position="288"/>
    </location>
</feature>
<name>A0A5M7BDH8_9FLAO</name>
<dbReference type="GO" id="GO:0004806">
    <property type="term" value="F:triacylglycerol lipase activity"/>
    <property type="evidence" value="ECO:0007669"/>
    <property type="project" value="TreeGrafter"/>
</dbReference>
<dbReference type="Pfam" id="PF01738">
    <property type="entry name" value="DLH"/>
    <property type="match status" value="1"/>
</dbReference>
<feature type="signal peptide" evidence="3">
    <location>
        <begin position="1"/>
        <end position="21"/>
    </location>
</feature>
<sequence length="288" mass="31849">MIFKKIVFTLLALLFLASCNAQEKGAPVSKDVIYKVVNNDSLMLRVYFPEKFKKKKQYPTIVFFFGGGWNGGSISQFEDQSKYFASRGMVAAIVDYRVKNRQGTTPFDAVKDAKSAMRYLKVHAKELGIDTNKIVASGGSAGGHLAAATTLLPGLNEATDDLSVSPKANALVLYNPVIDNSENGYGYERVGDRYLEISPMHNITKGAPPTLFLLGTKDKHIPVATAQDYKARMDAVGSRCELIIYEGQEHGFFNQWKKEGPKYYKETNTAADKFLQSLGYLKGKATLK</sequence>
<dbReference type="Gene3D" id="3.40.50.1820">
    <property type="entry name" value="alpha/beta hydrolase"/>
    <property type="match status" value="1"/>
</dbReference>
<dbReference type="AlphaFoldDB" id="A0A5M7BDH8"/>
<evidence type="ECO:0000256" key="3">
    <source>
        <dbReference type="SAM" id="SignalP"/>
    </source>
</evidence>
<dbReference type="InterPro" id="IPR029058">
    <property type="entry name" value="AB_hydrolase_fold"/>
</dbReference>
<dbReference type="PANTHER" id="PTHR48081:SF30">
    <property type="entry name" value="ACETYL-HYDROLASE LIPR-RELATED"/>
    <property type="match status" value="1"/>
</dbReference>
<dbReference type="EMBL" id="VMBF01000004">
    <property type="protein sequence ID" value="TSJ77679.1"/>
    <property type="molecule type" value="Genomic_DNA"/>
</dbReference>
<dbReference type="OrthoDB" id="9796689at2"/>
<protein>
    <submittedName>
        <fullName evidence="6">Alpha/beta hydrolase</fullName>
    </submittedName>
</protein>
<feature type="domain" description="Dienelactone hydrolase" evidence="4">
    <location>
        <begin position="197"/>
        <end position="264"/>
    </location>
</feature>
<evidence type="ECO:0000313" key="8">
    <source>
        <dbReference type="Proteomes" id="UP000315145"/>
    </source>
</evidence>
<evidence type="ECO:0000259" key="5">
    <source>
        <dbReference type="Pfam" id="PF20434"/>
    </source>
</evidence>
<dbReference type="Pfam" id="PF20434">
    <property type="entry name" value="BD-FAE"/>
    <property type="match status" value="1"/>
</dbReference>
<reference evidence="7 8" key="2">
    <citation type="submission" date="2019-07" db="EMBL/GenBank/DDBJ databases">
        <title>Algibacter marinivivus sp. nov., isolated from the surface of a marine red alga.</title>
        <authorList>
            <person name="Zhong X."/>
            <person name="Xu W."/>
            <person name="Zhang Y."/>
            <person name="Zhang Q."/>
            <person name="Du Z."/>
        </authorList>
    </citation>
    <scope>NUCLEOTIDE SEQUENCE [LARGE SCALE GENOMIC DNA]</scope>
    <source>
        <strain evidence="7 8">RU-4-M-4</strain>
    </source>
</reference>
<comment type="caution">
    <text evidence="6">The sequence shown here is derived from an EMBL/GenBank/DDBJ whole genome shotgun (WGS) entry which is preliminary data.</text>
</comment>
<keyword evidence="8" id="KW-1185">Reference proteome</keyword>
<dbReference type="Proteomes" id="UP000315145">
    <property type="component" value="Unassembled WGS sequence"/>
</dbReference>
<accession>A0A5M7BDH8</accession>
<dbReference type="PROSITE" id="PS51257">
    <property type="entry name" value="PROKAR_LIPOPROTEIN"/>
    <property type="match status" value="1"/>
</dbReference>
<dbReference type="InterPro" id="IPR002925">
    <property type="entry name" value="Dienelactn_hydro"/>
</dbReference>
<reference evidence="6" key="3">
    <citation type="submission" date="2019-09" db="EMBL/GenBank/DDBJ databases">
        <authorList>
            <person name="Zhang D.-C."/>
        </authorList>
    </citation>
    <scope>NUCLEOTIDE SEQUENCE</scope>
    <source>
        <strain evidence="6">RU-4-M-4</strain>
    </source>
</reference>